<dbReference type="SUPFAM" id="SSF52218">
    <property type="entry name" value="Flavoproteins"/>
    <property type="match status" value="1"/>
</dbReference>
<feature type="domain" description="NADPH-dependent FMN reductase-like" evidence="4">
    <location>
        <begin position="4"/>
        <end position="144"/>
    </location>
</feature>
<reference evidence="5 6" key="1">
    <citation type="submission" date="2020-08" db="EMBL/GenBank/DDBJ databases">
        <title>Sequencing the genomes of 1000 actinobacteria strains.</title>
        <authorList>
            <person name="Klenk H.-P."/>
        </authorList>
    </citation>
    <scope>NUCLEOTIDE SEQUENCE [LARGE SCALE GENOMIC DNA]</scope>
    <source>
        <strain evidence="5 6">DSM 19600</strain>
    </source>
</reference>
<dbReference type="EC" id="1.5.1.38" evidence="5"/>
<dbReference type="AlphaFoldDB" id="A0AA40VNI3"/>
<evidence type="ECO:0000313" key="5">
    <source>
        <dbReference type="EMBL" id="MBB4141404.1"/>
    </source>
</evidence>
<proteinExistence type="predicted"/>
<evidence type="ECO:0000256" key="2">
    <source>
        <dbReference type="ARBA" id="ARBA00022643"/>
    </source>
</evidence>
<evidence type="ECO:0000256" key="1">
    <source>
        <dbReference type="ARBA" id="ARBA00022630"/>
    </source>
</evidence>
<dbReference type="Gene3D" id="3.40.50.360">
    <property type="match status" value="1"/>
</dbReference>
<organism evidence="5 6">
    <name type="scientific">Microbacterium invictum</name>
    <dbReference type="NCBI Taxonomy" id="515415"/>
    <lineage>
        <taxon>Bacteria</taxon>
        <taxon>Bacillati</taxon>
        <taxon>Actinomycetota</taxon>
        <taxon>Actinomycetes</taxon>
        <taxon>Micrococcales</taxon>
        <taxon>Microbacteriaceae</taxon>
        <taxon>Microbacterium</taxon>
    </lineage>
</organism>
<dbReference type="Proteomes" id="UP000549113">
    <property type="component" value="Unassembled WGS sequence"/>
</dbReference>
<dbReference type="GO" id="GO:0052873">
    <property type="term" value="F:FMN reductase (NADPH) activity"/>
    <property type="evidence" value="ECO:0007669"/>
    <property type="project" value="UniProtKB-EC"/>
</dbReference>
<dbReference type="InterPro" id="IPR005025">
    <property type="entry name" value="FMN_Rdtase-like_dom"/>
</dbReference>
<dbReference type="PANTHER" id="PTHR43408">
    <property type="entry name" value="FMN REDUCTASE (NADPH)"/>
    <property type="match status" value="1"/>
</dbReference>
<dbReference type="Pfam" id="PF03358">
    <property type="entry name" value="FMN_red"/>
    <property type="match status" value="1"/>
</dbReference>
<name>A0AA40VNI3_9MICO</name>
<keyword evidence="1" id="KW-0285">Flavoprotein</keyword>
<evidence type="ECO:0000259" key="4">
    <source>
        <dbReference type="Pfam" id="PF03358"/>
    </source>
</evidence>
<dbReference type="EMBL" id="JACIFH010000001">
    <property type="protein sequence ID" value="MBB4141404.1"/>
    <property type="molecule type" value="Genomic_DNA"/>
</dbReference>
<dbReference type="InterPro" id="IPR051814">
    <property type="entry name" value="NAD(P)H-dep_FMN_reductase"/>
</dbReference>
<keyword evidence="3 5" id="KW-0560">Oxidoreductase</keyword>
<keyword evidence="6" id="KW-1185">Reference proteome</keyword>
<gene>
    <name evidence="5" type="ORF">BKA10_003198</name>
</gene>
<evidence type="ECO:0000256" key="3">
    <source>
        <dbReference type="ARBA" id="ARBA00023002"/>
    </source>
</evidence>
<keyword evidence="2" id="KW-0288">FMN</keyword>
<dbReference type="RefSeq" id="WP_183500885.1">
    <property type="nucleotide sequence ID" value="NZ_BAABCO010000003.1"/>
</dbReference>
<comment type="caution">
    <text evidence="5">The sequence shown here is derived from an EMBL/GenBank/DDBJ whole genome shotgun (WGS) entry which is preliminary data.</text>
</comment>
<accession>A0AA40VNI3</accession>
<protein>
    <submittedName>
        <fullName evidence="5">FMN reductase</fullName>
        <ecNumber evidence="5">1.5.1.38</ecNumber>
    </submittedName>
</protein>
<sequence length="187" mass="19596">MTLRVVAVSGSLRSPSTTELLLEGILDEIATHVAIERELIELHTLAVDLAVTLTRGVRSDAVTAALDTVSAADVLVIATPIYRGSYTGLFKQFIDVLHQDAIAGTPVLLAAGGGNDQHSLAIDHELRPLFAFFRAHTLPVGVYARAVDFEAAEGAPSGKRIAPDGALPAVITRAVEAALPTLRAIAS</sequence>
<dbReference type="InterPro" id="IPR029039">
    <property type="entry name" value="Flavoprotein-like_sf"/>
</dbReference>
<evidence type="ECO:0000313" key="6">
    <source>
        <dbReference type="Proteomes" id="UP000549113"/>
    </source>
</evidence>
<dbReference type="PANTHER" id="PTHR43408:SF2">
    <property type="entry name" value="FMN REDUCTASE (NADPH)"/>
    <property type="match status" value="1"/>
</dbReference>